<accession>A0A8H4AWQ2</accession>
<organism evidence="1 2">
    <name type="scientific">Gigaspora margarita</name>
    <dbReference type="NCBI Taxonomy" id="4874"/>
    <lineage>
        <taxon>Eukaryota</taxon>
        <taxon>Fungi</taxon>
        <taxon>Fungi incertae sedis</taxon>
        <taxon>Mucoromycota</taxon>
        <taxon>Glomeromycotina</taxon>
        <taxon>Glomeromycetes</taxon>
        <taxon>Diversisporales</taxon>
        <taxon>Gigasporaceae</taxon>
        <taxon>Gigaspora</taxon>
    </lineage>
</organism>
<proteinExistence type="predicted"/>
<dbReference type="Proteomes" id="UP000439903">
    <property type="component" value="Unassembled WGS sequence"/>
</dbReference>
<evidence type="ECO:0000313" key="1">
    <source>
        <dbReference type="EMBL" id="KAF0540277.1"/>
    </source>
</evidence>
<protein>
    <submittedName>
        <fullName evidence="1">Uncharacterized protein</fullName>
    </submittedName>
</protein>
<dbReference type="InterPro" id="IPR036691">
    <property type="entry name" value="Endo/exonu/phosph_ase_sf"/>
</dbReference>
<keyword evidence="2" id="KW-1185">Reference proteome</keyword>
<sequence length="149" mass="17178">MHIIGIAETKIAESSNHKLYLANPYYEIYTANSNEKPANKQKSSMGSALAVLKTLQLYINNILKLAETTIAVDFFSSRNQRIRIISVYLTMTNKKLNKKTQKTVVEWTQQVIAREYNVVIIGTSIQIGLKKRNYYHCSRWQNRLACQAY</sequence>
<name>A0A8H4AWQ2_GIGMA</name>
<comment type="caution">
    <text evidence="1">The sequence shown here is derived from an EMBL/GenBank/DDBJ whole genome shotgun (WGS) entry which is preliminary data.</text>
</comment>
<reference evidence="1 2" key="1">
    <citation type="journal article" date="2019" name="Environ. Microbiol.">
        <title>At the nexus of three kingdoms: the genome of the mycorrhizal fungus Gigaspora margarita provides insights into plant, endobacterial and fungal interactions.</title>
        <authorList>
            <person name="Venice F."/>
            <person name="Ghignone S."/>
            <person name="Salvioli di Fossalunga A."/>
            <person name="Amselem J."/>
            <person name="Novero M."/>
            <person name="Xianan X."/>
            <person name="Sedzielewska Toro K."/>
            <person name="Morin E."/>
            <person name="Lipzen A."/>
            <person name="Grigoriev I.V."/>
            <person name="Henrissat B."/>
            <person name="Martin F.M."/>
            <person name="Bonfante P."/>
        </authorList>
    </citation>
    <scope>NUCLEOTIDE SEQUENCE [LARGE SCALE GENOMIC DNA]</scope>
    <source>
        <strain evidence="1 2">BEG34</strain>
    </source>
</reference>
<evidence type="ECO:0000313" key="2">
    <source>
        <dbReference type="Proteomes" id="UP000439903"/>
    </source>
</evidence>
<gene>
    <name evidence="1" type="ORF">F8M41_006526</name>
</gene>
<dbReference type="Gene3D" id="3.60.10.10">
    <property type="entry name" value="Endonuclease/exonuclease/phosphatase"/>
    <property type="match status" value="1"/>
</dbReference>
<dbReference type="AlphaFoldDB" id="A0A8H4AWQ2"/>
<dbReference type="EMBL" id="WTPW01000165">
    <property type="protein sequence ID" value="KAF0540277.1"/>
    <property type="molecule type" value="Genomic_DNA"/>
</dbReference>